<dbReference type="STRING" id="897.B2D07_04930"/>
<dbReference type="SUPFAM" id="SSF52210">
    <property type="entry name" value="Succinyl-CoA synthetase domains"/>
    <property type="match status" value="2"/>
</dbReference>
<evidence type="ECO:0000256" key="3">
    <source>
        <dbReference type="ARBA" id="ARBA00022840"/>
    </source>
</evidence>
<dbReference type="Pfam" id="PF13549">
    <property type="entry name" value="ATP-grasp_5"/>
    <property type="match status" value="1"/>
</dbReference>
<dbReference type="InterPro" id="IPR013815">
    <property type="entry name" value="ATP_grasp_subdomain_1"/>
</dbReference>
<dbReference type="GO" id="GO:0016874">
    <property type="term" value="F:ligase activity"/>
    <property type="evidence" value="ECO:0007669"/>
    <property type="project" value="UniProtKB-KW"/>
</dbReference>
<dbReference type="Pfam" id="PF13607">
    <property type="entry name" value="Succ_CoA_lig"/>
    <property type="match status" value="1"/>
</dbReference>
<evidence type="ECO:0000256" key="2">
    <source>
        <dbReference type="ARBA" id="ARBA00022741"/>
    </source>
</evidence>
<reference evidence="6 7" key="1">
    <citation type="journal article" date="2013" name="Genome Announc.">
        <title>Draft genome sequences for three mercury-methylating, sulfate-reducing bacteria.</title>
        <authorList>
            <person name="Brown S.D."/>
            <person name="Hurt R.A.Jr."/>
            <person name="Gilmour C.C."/>
            <person name="Elias D.A."/>
        </authorList>
    </citation>
    <scope>NUCLEOTIDE SEQUENCE [LARGE SCALE GENOMIC DNA]</scope>
    <source>
        <strain evidence="6 7">DSM 2059</strain>
    </source>
</reference>
<dbReference type="InterPro" id="IPR016102">
    <property type="entry name" value="Succinyl-CoA_synth-like"/>
</dbReference>
<dbReference type="Gene3D" id="3.40.50.720">
    <property type="entry name" value="NAD(P)-binding Rossmann-like Domain"/>
    <property type="match status" value="1"/>
</dbReference>
<comment type="caution">
    <text evidence="6">The sequence shown here is derived from an EMBL/GenBank/DDBJ whole genome shotgun (WGS) entry which is preliminary data.</text>
</comment>
<keyword evidence="1" id="KW-0436">Ligase</keyword>
<proteinExistence type="predicted"/>
<dbReference type="SUPFAM" id="SSF51735">
    <property type="entry name" value="NAD(P)-binding Rossmann-fold domains"/>
    <property type="match status" value="1"/>
</dbReference>
<gene>
    <name evidence="6" type="ORF">dsmv_0287</name>
</gene>
<dbReference type="InterPro" id="IPR003781">
    <property type="entry name" value="CoA-bd"/>
</dbReference>
<evidence type="ECO:0000256" key="4">
    <source>
        <dbReference type="SAM" id="MobiDB-lite"/>
    </source>
</evidence>
<dbReference type="GO" id="GO:0005524">
    <property type="term" value="F:ATP binding"/>
    <property type="evidence" value="ECO:0007669"/>
    <property type="project" value="UniProtKB-KW"/>
</dbReference>
<dbReference type="InterPro" id="IPR013766">
    <property type="entry name" value="Thioredoxin_domain"/>
</dbReference>
<dbReference type="SMART" id="SM00881">
    <property type="entry name" value="CoA_binding"/>
    <property type="match status" value="1"/>
</dbReference>
<name>S7TNU8_DESML</name>
<dbReference type="InterPro" id="IPR032875">
    <property type="entry name" value="Succ_CoA_lig_flav_dom"/>
</dbReference>
<dbReference type="PANTHER" id="PTHR43334:SF1">
    <property type="entry name" value="3-HYDROXYPROPIONATE--COA LIGASE [ADP-FORMING]"/>
    <property type="match status" value="1"/>
</dbReference>
<evidence type="ECO:0000259" key="5">
    <source>
        <dbReference type="PROSITE" id="PS51352"/>
    </source>
</evidence>
<dbReference type="PANTHER" id="PTHR43334">
    <property type="entry name" value="ACETATE--COA LIGASE [ADP-FORMING]"/>
    <property type="match status" value="1"/>
</dbReference>
<dbReference type="InterPro" id="IPR051538">
    <property type="entry name" value="Acyl-CoA_Synth/Transferase"/>
</dbReference>
<evidence type="ECO:0000313" key="7">
    <source>
        <dbReference type="Proteomes" id="UP000014977"/>
    </source>
</evidence>
<evidence type="ECO:0000313" key="6">
    <source>
        <dbReference type="EMBL" id="EPR38877.1"/>
    </source>
</evidence>
<sequence length="781" mass="86490">MACMMTSRRKQGTPNQTKPSEHTGGAKLSRKVLRRVDAVLRKADGDHRNSLYEHEVYDILGHIGLAAPKYVFAASPDQIDEALLRRFNHDLVLKVVSPSIAHKQQLGGVKTVRNSDPLYIRFVLEQMRNEVLSHFNSADSPEIRGFLIEEYIPHTQALGYEVLLGFKADPAFGPVLNLSKGGDDAEFFARHYEPANLSLAPLTRNEALKMIAALKIRYKFEAIGHPEYLVYLADAARKLSLLAYHYSFIADPQPEFIITALDVNPFVFARDHRFVAVDGFAEFHTFQCERYPASRINTHHLDGFFDPQGIAVIGVSVNPEKHSIGRNIAQQLHDMGRRDIFLVNPKGGCLRLDSVDYPLYPSLEALPHPVDLAVYAAPARLAPEIIRTMNDRIKKALILIPGIPSEVDYAAYTRLLDAAVPPRLRVIGPNCMGVFHAPGPESQGLNTLFIEEERLDLEFSDAGNTVMLTQSGAFSVTAIDKLQRSRVFKAIVSFGNKYDVDIPDLIAYFSKKSGVEVISLYIEGLDPGEGRRFFELVQHLTQPVIVYKSGKTDAGARITASHTASMSGSYDVFRAACRQAGVLLVEHIEDHYDAVRIFSLLSRKRPAGNRVAGVVNAGFESAVSADELACLTPAGLSSATVEALRRLDSAGLVDTRSSFLDITPMADDHMYGEFVRRVLADENVDCVFVSVIPHTGALKTLPENCREPGSLANRLIALGKSSPKPMVVSVNAGRYYQDFVNILAENGLPVYTDIRSAIRSLDRFAAFHLGRSSQRRRPHRC</sequence>
<dbReference type="AlphaFoldDB" id="S7TNU8"/>
<accession>S7TNU8</accession>
<keyword evidence="2" id="KW-0547">Nucleotide-binding</keyword>
<dbReference type="PROSITE" id="PS51352">
    <property type="entry name" value="THIOREDOXIN_2"/>
    <property type="match status" value="1"/>
</dbReference>
<feature type="domain" description="Thioredoxin" evidence="5">
    <location>
        <begin position="247"/>
        <end position="375"/>
    </location>
</feature>
<dbReference type="eggNOG" id="COG1042">
    <property type="taxonomic scope" value="Bacteria"/>
</dbReference>
<protein>
    <submittedName>
        <fullName evidence="6">CoA-binding domain protein</fullName>
    </submittedName>
</protein>
<keyword evidence="7" id="KW-1185">Reference proteome</keyword>
<dbReference type="Gene3D" id="3.40.50.261">
    <property type="entry name" value="Succinyl-CoA synthetase domains"/>
    <property type="match status" value="2"/>
</dbReference>
<organism evidence="6 7">
    <name type="scientific">Desulfococcus multivorans DSM 2059</name>
    <dbReference type="NCBI Taxonomy" id="1121405"/>
    <lineage>
        <taxon>Bacteria</taxon>
        <taxon>Pseudomonadati</taxon>
        <taxon>Thermodesulfobacteriota</taxon>
        <taxon>Desulfobacteria</taxon>
        <taxon>Desulfobacterales</taxon>
        <taxon>Desulfococcaceae</taxon>
        <taxon>Desulfococcus</taxon>
    </lineage>
</organism>
<keyword evidence="3" id="KW-0067">ATP-binding</keyword>
<dbReference type="SUPFAM" id="SSF56059">
    <property type="entry name" value="Glutathione synthetase ATP-binding domain-like"/>
    <property type="match status" value="1"/>
</dbReference>
<dbReference type="Gene3D" id="3.30.1490.20">
    <property type="entry name" value="ATP-grasp fold, A domain"/>
    <property type="match status" value="1"/>
</dbReference>
<dbReference type="EMBL" id="ATHJ01000094">
    <property type="protein sequence ID" value="EPR38877.1"/>
    <property type="molecule type" value="Genomic_DNA"/>
</dbReference>
<evidence type="ECO:0000256" key="1">
    <source>
        <dbReference type="ARBA" id="ARBA00022598"/>
    </source>
</evidence>
<dbReference type="Gene3D" id="3.30.470.20">
    <property type="entry name" value="ATP-grasp fold, B domain"/>
    <property type="match status" value="1"/>
</dbReference>
<feature type="region of interest" description="Disordered" evidence="4">
    <location>
        <begin position="1"/>
        <end position="28"/>
    </location>
</feature>
<dbReference type="Proteomes" id="UP000014977">
    <property type="component" value="Unassembled WGS sequence"/>
</dbReference>
<dbReference type="Pfam" id="PF13380">
    <property type="entry name" value="CoA_binding_2"/>
    <property type="match status" value="1"/>
</dbReference>
<dbReference type="InterPro" id="IPR036291">
    <property type="entry name" value="NAD(P)-bd_dom_sf"/>
</dbReference>